<dbReference type="Proteomes" id="UP000427906">
    <property type="component" value="Chromosome"/>
</dbReference>
<dbReference type="Pfam" id="PF19310">
    <property type="entry name" value="TOP_N"/>
    <property type="match status" value="1"/>
</dbReference>
<name>A0A5K7Z3S8_9BACT</name>
<comment type="cofactor">
    <cofactor evidence="9">
        <name>Zn(2+)</name>
        <dbReference type="ChEBI" id="CHEBI:29105"/>
    </cofactor>
    <text evidence="9">Binds 1 zinc ion.</text>
</comment>
<dbReference type="GO" id="GO:0046872">
    <property type="term" value="F:metal ion binding"/>
    <property type="evidence" value="ECO:0007669"/>
    <property type="project" value="UniProtKB-UniRule"/>
</dbReference>
<dbReference type="Gene3D" id="1.10.1370.40">
    <property type="match status" value="1"/>
</dbReference>
<evidence type="ECO:0000313" key="13">
    <source>
        <dbReference type="Proteomes" id="UP000427906"/>
    </source>
</evidence>
<dbReference type="OrthoDB" id="9773538at2"/>
<keyword evidence="13" id="KW-1185">Reference proteome</keyword>
<dbReference type="FunFam" id="1.10.1370.40:FF:000005">
    <property type="entry name" value="Organellar oligopeptidase A, chloroplastic/mitochondrial"/>
    <property type="match status" value="1"/>
</dbReference>
<dbReference type="InterPro" id="IPR024079">
    <property type="entry name" value="MetalloPept_cat_dom_sf"/>
</dbReference>
<dbReference type="Gene3D" id="3.40.390.10">
    <property type="entry name" value="Collagenase (Catalytic Domain)"/>
    <property type="match status" value="1"/>
</dbReference>
<keyword evidence="3 9" id="KW-0479">Metal-binding</keyword>
<dbReference type="InterPro" id="IPR001567">
    <property type="entry name" value="Pept_M3A_M3B_dom"/>
</dbReference>
<dbReference type="InterPro" id="IPR034005">
    <property type="entry name" value="M3A_DCP"/>
</dbReference>
<dbReference type="GO" id="GO:0006518">
    <property type="term" value="P:peptide metabolic process"/>
    <property type="evidence" value="ECO:0007669"/>
    <property type="project" value="TreeGrafter"/>
</dbReference>
<feature type="domain" description="Oligopeptidase A N-terminal" evidence="11">
    <location>
        <begin position="34"/>
        <end position="156"/>
    </location>
</feature>
<organism evidence="12 13">
    <name type="scientific">Desulfosarcina alkanivorans</name>
    <dbReference type="NCBI Taxonomy" id="571177"/>
    <lineage>
        <taxon>Bacteria</taxon>
        <taxon>Pseudomonadati</taxon>
        <taxon>Thermodesulfobacteriota</taxon>
        <taxon>Desulfobacteria</taxon>
        <taxon>Desulfobacterales</taxon>
        <taxon>Desulfosarcinaceae</taxon>
        <taxon>Desulfosarcina</taxon>
    </lineage>
</organism>
<sequence>MDQEKRSQTDNPLLVETGFPPFDRVEPEHVVPAVRQVLDRANERVDGLEKSLVPTWAGLLGPLEQLNIPFEYSWGVVSHLMGVKNSDELRQAHEQVLADVVQFGLRLNQSPAIYKGLLAIRDGDAWGELDEAQQRIVEQKIRAAKHAGVGLRGAARERFNAIARELSQLHTDFSNHVLDATKAFAFIITDAGETAGWPEPLKQIAAQSWNGVNREDPKATPDDGPWRITLDYPSYLPFMEHHRNRNHRELVYRAHILRASTGDLDNSGLIDRILALRKEKARLLGYANYADLSLDSKMAPDVAAVEKMFSELVQAARQPSRTELEDLRQLARASGQTEPLAHWDVPFWAERLREQRFRFTDDQLRPYFPLPRVIDGLFSLCTRLFGVTFEQADGLAPVWHEDVRFYRVKNGSDETLAWFYLDPYSRPEEKRGGAWMDGCLSRCTIDGELRHPVVHLCCNGTPPAEGRPSLMRFSEVTTLFHEFGHGLQGMLTTVDYSDAAGTSGIEWDAVEVASQFMENWCYHKPTLVGMTKHVETGETLPDALFDKISAARTFRAGSMFMRQLEFGMTDMRLHTAFDPEGKATVFDVHQQIARDLNPLPPLPESRFLCSFSHIFAGGYAAGYYSYKWAEVLSADAFAAFEETGLDDEAAIAALGRRYRDTVLACGGGRDPMKVFHDFRGRAPRTDALLRHSGLNSPSPG</sequence>
<dbReference type="AlphaFoldDB" id="A0A5K7Z3S8"/>
<evidence type="ECO:0000256" key="5">
    <source>
        <dbReference type="ARBA" id="ARBA00022833"/>
    </source>
</evidence>
<evidence type="ECO:0000259" key="10">
    <source>
        <dbReference type="Pfam" id="PF01432"/>
    </source>
</evidence>
<dbReference type="InterPro" id="IPR024077">
    <property type="entry name" value="Neurolysin/TOP_dom2"/>
</dbReference>
<dbReference type="GO" id="GO:0006508">
    <property type="term" value="P:proteolysis"/>
    <property type="evidence" value="ECO:0007669"/>
    <property type="project" value="UniProtKB-KW"/>
</dbReference>
<evidence type="ECO:0000313" key="12">
    <source>
        <dbReference type="EMBL" id="BBO71287.1"/>
    </source>
</evidence>
<dbReference type="EC" id="3.4.24.70" evidence="8"/>
<dbReference type="InterPro" id="IPR045666">
    <property type="entry name" value="OpdA_N"/>
</dbReference>
<keyword evidence="5 9" id="KW-0862">Zinc</keyword>
<evidence type="ECO:0000256" key="4">
    <source>
        <dbReference type="ARBA" id="ARBA00022801"/>
    </source>
</evidence>
<evidence type="ECO:0000256" key="3">
    <source>
        <dbReference type="ARBA" id="ARBA00022723"/>
    </source>
</evidence>
<evidence type="ECO:0000256" key="8">
    <source>
        <dbReference type="ARBA" id="ARBA00026100"/>
    </source>
</evidence>
<dbReference type="InterPro" id="IPR045090">
    <property type="entry name" value="Pept_M3A_M3B"/>
</dbReference>
<dbReference type="FunFam" id="3.40.390.10:FF:000009">
    <property type="entry name" value="Oligopeptidase A"/>
    <property type="match status" value="1"/>
</dbReference>
<evidence type="ECO:0000256" key="7">
    <source>
        <dbReference type="ARBA" id="ARBA00024603"/>
    </source>
</evidence>
<protein>
    <recommendedName>
        <fullName evidence="8">oligopeptidase A</fullName>
        <ecNumber evidence="8">3.4.24.70</ecNumber>
    </recommendedName>
</protein>
<reference evidence="12 13" key="1">
    <citation type="submission" date="2019-11" db="EMBL/GenBank/DDBJ databases">
        <title>Comparative genomics of hydrocarbon-degrading Desulfosarcina strains.</title>
        <authorList>
            <person name="Watanabe M."/>
            <person name="Kojima H."/>
            <person name="Fukui M."/>
        </authorList>
    </citation>
    <scope>NUCLEOTIDE SEQUENCE [LARGE SCALE GENOMIC DNA]</scope>
    <source>
        <strain evidence="12 13">PL12</strain>
    </source>
</reference>
<dbReference type="GO" id="GO:0005829">
    <property type="term" value="C:cytosol"/>
    <property type="evidence" value="ECO:0007669"/>
    <property type="project" value="UniProtKB-ARBA"/>
</dbReference>
<dbReference type="SUPFAM" id="SSF55486">
    <property type="entry name" value="Metalloproteases ('zincins'), catalytic domain"/>
    <property type="match status" value="1"/>
</dbReference>
<evidence type="ECO:0000256" key="2">
    <source>
        <dbReference type="ARBA" id="ARBA00022670"/>
    </source>
</evidence>
<dbReference type="PANTHER" id="PTHR11804">
    <property type="entry name" value="PROTEASE M3 THIMET OLIGOPEPTIDASE-RELATED"/>
    <property type="match status" value="1"/>
</dbReference>
<comment type="similarity">
    <text evidence="1 9">Belongs to the peptidase M3 family.</text>
</comment>
<proteinExistence type="inferred from homology"/>
<dbReference type="PANTHER" id="PTHR11804:SF83">
    <property type="entry name" value="LD37516P"/>
    <property type="match status" value="1"/>
</dbReference>
<keyword evidence="2 9" id="KW-0645">Protease</keyword>
<gene>
    <name evidence="12" type="ORF">DSCA_52170</name>
</gene>
<dbReference type="GO" id="GO:0004222">
    <property type="term" value="F:metalloendopeptidase activity"/>
    <property type="evidence" value="ECO:0007669"/>
    <property type="project" value="UniProtKB-EC"/>
</dbReference>
<keyword evidence="6 9" id="KW-0482">Metalloprotease</keyword>
<accession>A0A5K7Z3S8</accession>
<feature type="domain" description="Peptidase M3A/M3B catalytic" evidence="10">
    <location>
        <begin position="238"/>
        <end position="693"/>
    </location>
</feature>
<evidence type="ECO:0000256" key="1">
    <source>
        <dbReference type="ARBA" id="ARBA00006040"/>
    </source>
</evidence>
<dbReference type="RefSeq" id="WP_155319151.1">
    <property type="nucleotide sequence ID" value="NZ_AP021874.1"/>
</dbReference>
<dbReference type="Pfam" id="PF01432">
    <property type="entry name" value="Peptidase_M3"/>
    <property type="match status" value="1"/>
</dbReference>
<dbReference type="Gene3D" id="1.10.1370.10">
    <property type="entry name" value="Neurolysin, domain 3"/>
    <property type="match status" value="1"/>
</dbReference>
<evidence type="ECO:0000259" key="11">
    <source>
        <dbReference type="Pfam" id="PF19310"/>
    </source>
</evidence>
<dbReference type="KEGG" id="dalk:DSCA_52170"/>
<comment type="catalytic activity">
    <reaction evidence="7">
        <text>Hydrolysis of oligopeptides, with broad specificity. Gly or Ala commonly occur as P1 or P1' residues, but more distant residues are also important, as is shown by the fact that Z-Gly-Pro-Gly-|-Gly-Pro-Ala is cleaved, but not Z-(Gly)(5).</text>
        <dbReference type="EC" id="3.4.24.70"/>
    </reaction>
</comment>
<dbReference type="EMBL" id="AP021874">
    <property type="protein sequence ID" value="BBO71287.1"/>
    <property type="molecule type" value="Genomic_DNA"/>
</dbReference>
<evidence type="ECO:0000256" key="9">
    <source>
        <dbReference type="RuleBase" id="RU003435"/>
    </source>
</evidence>
<dbReference type="CDD" id="cd06456">
    <property type="entry name" value="M3A_DCP"/>
    <property type="match status" value="1"/>
</dbReference>
<keyword evidence="4 9" id="KW-0378">Hydrolase</keyword>
<evidence type="ECO:0000256" key="6">
    <source>
        <dbReference type="ARBA" id="ARBA00023049"/>
    </source>
</evidence>